<comment type="caution">
    <text evidence="1">The sequence shown here is derived from an EMBL/GenBank/DDBJ whole genome shotgun (WGS) entry which is preliminary data.</text>
</comment>
<accession>A0ABY1WBX7</accession>
<evidence type="ECO:0000313" key="1">
    <source>
        <dbReference type="EMBL" id="TAA18516.1"/>
    </source>
</evidence>
<organism evidence="1 2">
    <name type="scientific">Pseudoxanthomonas winnipegensis</name>
    <dbReference type="NCBI Taxonomy" id="2480810"/>
    <lineage>
        <taxon>Bacteria</taxon>
        <taxon>Pseudomonadati</taxon>
        <taxon>Pseudomonadota</taxon>
        <taxon>Gammaproteobacteria</taxon>
        <taxon>Lysobacterales</taxon>
        <taxon>Lysobacteraceae</taxon>
        <taxon>Pseudoxanthomonas</taxon>
    </lineage>
</organism>
<evidence type="ECO:0000313" key="2">
    <source>
        <dbReference type="Proteomes" id="UP000293089"/>
    </source>
</evidence>
<gene>
    <name evidence="1" type="ORF">EA658_15545</name>
</gene>
<keyword evidence="2" id="KW-1185">Reference proteome</keyword>
<reference evidence="1 2" key="1">
    <citation type="submission" date="2019-02" db="EMBL/GenBank/DDBJ databases">
        <title>WGS of Pseudoxanthomonas species novum from clinical isolates.</title>
        <authorList>
            <person name="Bernier A.-M."/>
            <person name="Bernard K."/>
            <person name="Vachon A."/>
        </authorList>
    </citation>
    <scope>NUCLEOTIDE SEQUENCE [LARGE SCALE GENOMIC DNA]</scope>
    <source>
        <strain evidence="2">NML 170316</strain>
    </source>
</reference>
<sequence>MSGTEKIAEILTSSIPKEFFLHVAESFPAALERALKLGHVSHVGHRSSVSGLMRHFNLNEALGASFEAAGIPHEAIRGNRIVFGSVGIATVARVHMNKGPWDNSKRSVGKRKLCARNQAATKLLQPDFLQEHEVEVAQITMLLVTVGDGDGLEQAAIHVVVTNDEMDLKNPLFREPIELFLQRYEKAEQVDDIAVPVLKPGVQVNPEQKE</sequence>
<dbReference type="Proteomes" id="UP000293089">
    <property type="component" value="Unassembled WGS sequence"/>
</dbReference>
<dbReference type="RefSeq" id="WP_130529479.1">
    <property type="nucleotide sequence ID" value="NZ_SHMD01000002.1"/>
</dbReference>
<dbReference type="EMBL" id="SHME01000004">
    <property type="protein sequence ID" value="TAA18516.1"/>
    <property type="molecule type" value="Genomic_DNA"/>
</dbReference>
<protein>
    <submittedName>
        <fullName evidence="1">Uncharacterized protein</fullName>
    </submittedName>
</protein>
<proteinExistence type="predicted"/>
<name>A0ABY1WBX7_9GAMM</name>